<gene>
    <name evidence="1" type="ORF">SVUK_LOCUS7586</name>
</gene>
<evidence type="ECO:0000313" key="2">
    <source>
        <dbReference type="Proteomes" id="UP000270094"/>
    </source>
</evidence>
<accession>A0A3P7KZQ4</accession>
<evidence type="ECO:0000313" key="1">
    <source>
        <dbReference type="EMBL" id="VDM72588.1"/>
    </source>
</evidence>
<protein>
    <submittedName>
        <fullName evidence="1">Uncharacterized protein</fullName>
    </submittedName>
</protein>
<dbReference type="AlphaFoldDB" id="A0A3P7KZQ4"/>
<dbReference type="EMBL" id="UYYB01026128">
    <property type="protein sequence ID" value="VDM72588.1"/>
    <property type="molecule type" value="Genomic_DNA"/>
</dbReference>
<sequence>MDFGNQWTKQMGFPLVTAKYSNSSILTINQKRYMISPSNPGIEKYYFTGHSYEWDVPIWYQVGKGNMVFKWLKKGT</sequence>
<dbReference type="Gene3D" id="2.60.40.1910">
    <property type="match status" value="1"/>
</dbReference>
<reference evidence="1 2" key="1">
    <citation type="submission" date="2018-11" db="EMBL/GenBank/DDBJ databases">
        <authorList>
            <consortium name="Pathogen Informatics"/>
        </authorList>
    </citation>
    <scope>NUCLEOTIDE SEQUENCE [LARGE SCALE GENOMIC DNA]</scope>
</reference>
<organism evidence="1 2">
    <name type="scientific">Strongylus vulgaris</name>
    <name type="common">Blood worm</name>
    <dbReference type="NCBI Taxonomy" id="40348"/>
    <lineage>
        <taxon>Eukaryota</taxon>
        <taxon>Metazoa</taxon>
        <taxon>Ecdysozoa</taxon>
        <taxon>Nematoda</taxon>
        <taxon>Chromadorea</taxon>
        <taxon>Rhabditida</taxon>
        <taxon>Rhabditina</taxon>
        <taxon>Rhabditomorpha</taxon>
        <taxon>Strongyloidea</taxon>
        <taxon>Strongylidae</taxon>
        <taxon>Strongylus</taxon>
    </lineage>
</organism>
<keyword evidence="2" id="KW-1185">Reference proteome</keyword>
<dbReference type="Proteomes" id="UP000270094">
    <property type="component" value="Unassembled WGS sequence"/>
</dbReference>
<proteinExistence type="predicted"/>
<name>A0A3P7KZQ4_STRVU</name>
<dbReference type="OrthoDB" id="6750768at2759"/>